<name>A0A3L6E217_MAIZE</name>
<dbReference type="EMBL" id="NCVQ01000008">
    <property type="protein sequence ID" value="PWZ14859.1"/>
    <property type="molecule type" value="Genomic_DNA"/>
</dbReference>
<proteinExistence type="predicted"/>
<protein>
    <submittedName>
        <fullName evidence="1">Uncharacterized protein</fullName>
    </submittedName>
</protein>
<gene>
    <name evidence="1" type="ORF">Zm00014a_008502</name>
</gene>
<dbReference type="AlphaFoldDB" id="A0A3L6E217"/>
<sequence length="55" mass="6207">LSNQCPNHLKSCTRFVECTSRKIFCAATKIRFQVENAKTCCPRSSLLHLPLLTVV</sequence>
<evidence type="ECO:0000313" key="2">
    <source>
        <dbReference type="Proteomes" id="UP000251960"/>
    </source>
</evidence>
<reference evidence="1 2" key="1">
    <citation type="journal article" date="2018" name="Nat. Genet.">
        <title>Extensive intraspecific gene order and gene structural variations between Mo17 and other maize genomes.</title>
        <authorList>
            <person name="Sun S."/>
            <person name="Zhou Y."/>
            <person name="Chen J."/>
            <person name="Shi J."/>
            <person name="Zhao H."/>
            <person name="Zhao H."/>
            <person name="Song W."/>
            <person name="Zhang M."/>
            <person name="Cui Y."/>
            <person name="Dong X."/>
            <person name="Liu H."/>
            <person name="Ma X."/>
            <person name="Jiao Y."/>
            <person name="Wang B."/>
            <person name="Wei X."/>
            <person name="Stein J.C."/>
            <person name="Glaubitz J.C."/>
            <person name="Lu F."/>
            <person name="Yu G."/>
            <person name="Liang C."/>
            <person name="Fengler K."/>
            <person name="Li B."/>
            <person name="Rafalski A."/>
            <person name="Schnable P.S."/>
            <person name="Ware D.H."/>
            <person name="Buckler E.S."/>
            <person name="Lai J."/>
        </authorList>
    </citation>
    <scope>NUCLEOTIDE SEQUENCE [LARGE SCALE GENOMIC DNA]</scope>
    <source>
        <strain evidence="2">cv. Missouri 17</strain>
        <tissue evidence="1">Seedling</tissue>
    </source>
</reference>
<accession>A0A3L6E217</accession>
<dbReference type="Proteomes" id="UP000251960">
    <property type="component" value="Chromosome 7"/>
</dbReference>
<feature type="non-terminal residue" evidence="1">
    <location>
        <position position="1"/>
    </location>
</feature>
<evidence type="ECO:0000313" key="1">
    <source>
        <dbReference type="EMBL" id="PWZ14859.1"/>
    </source>
</evidence>
<organism evidence="1 2">
    <name type="scientific">Zea mays</name>
    <name type="common">Maize</name>
    <dbReference type="NCBI Taxonomy" id="4577"/>
    <lineage>
        <taxon>Eukaryota</taxon>
        <taxon>Viridiplantae</taxon>
        <taxon>Streptophyta</taxon>
        <taxon>Embryophyta</taxon>
        <taxon>Tracheophyta</taxon>
        <taxon>Spermatophyta</taxon>
        <taxon>Magnoliopsida</taxon>
        <taxon>Liliopsida</taxon>
        <taxon>Poales</taxon>
        <taxon>Poaceae</taxon>
        <taxon>PACMAD clade</taxon>
        <taxon>Panicoideae</taxon>
        <taxon>Andropogonodae</taxon>
        <taxon>Andropogoneae</taxon>
        <taxon>Tripsacinae</taxon>
        <taxon>Zea</taxon>
    </lineage>
</organism>
<comment type="caution">
    <text evidence="1">The sequence shown here is derived from an EMBL/GenBank/DDBJ whole genome shotgun (WGS) entry which is preliminary data.</text>
</comment>